<dbReference type="SMART" id="SM00257">
    <property type="entry name" value="LysM"/>
    <property type="match status" value="1"/>
</dbReference>
<dbReference type="CDD" id="cd13925">
    <property type="entry name" value="RPF"/>
    <property type="match status" value="1"/>
</dbReference>
<dbReference type="Pfam" id="PF01476">
    <property type="entry name" value="LysM"/>
    <property type="match status" value="1"/>
</dbReference>
<accession>A0ABP7DJM1</accession>
<feature type="domain" description="LysM" evidence="5">
    <location>
        <begin position="204"/>
        <end position="251"/>
    </location>
</feature>
<evidence type="ECO:0000259" key="5">
    <source>
        <dbReference type="PROSITE" id="PS51782"/>
    </source>
</evidence>
<keyword evidence="4" id="KW-0732">Signal</keyword>
<dbReference type="Proteomes" id="UP001501536">
    <property type="component" value="Unassembled WGS sequence"/>
</dbReference>
<dbReference type="EMBL" id="BAABCJ010000005">
    <property type="protein sequence ID" value="GAA3706608.1"/>
    <property type="molecule type" value="Genomic_DNA"/>
</dbReference>
<evidence type="ECO:0000313" key="6">
    <source>
        <dbReference type="EMBL" id="GAA3706608.1"/>
    </source>
</evidence>
<dbReference type="Gene3D" id="3.10.350.10">
    <property type="entry name" value="LysM domain"/>
    <property type="match status" value="1"/>
</dbReference>
<dbReference type="InterPro" id="IPR023346">
    <property type="entry name" value="Lysozyme-like_dom_sf"/>
</dbReference>
<protein>
    <submittedName>
        <fullName evidence="6">Resuscitation-promoting factor protein RpfA</fullName>
    </submittedName>
</protein>
<dbReference type="CDD" id="cd00118">
    <property type="entry name" value="LysM"/>
    <property type="match status" value="1"/>
</dbReference>
<proteinExistence type="inferred from homology"/>
<dbReference type="PANTHER" id="PTHR34700:SF4">
    <property type="entry name" value="PHAGE-LIKE ELEMENT PBSX PROTEIN XKDP"/>
    <property type="match status" value="1"/>
</dbReference>
<organism evidence="6 7">
    <name type="scientific">Zhihengliuella alba</name>
    <dbReference type="NCBI Taxonomy" id="547018"/>
    <lineage>
        <taxon>Bacteria</taxon>
        <taxon>Bacillati</taxon>
        <taxon>Actinomycetota</taxon>
        <taxon>Actinomycetes</taxon>
        <taxon>Micrococcales</taxon>
        <taxon>Micrococcaceae</taxon>
        <taxon>Zhihengliuella</taxon>
    </lineage>
</organism>
<dbReference type="InterPro" id="IPR018392">
    <property type="entry name" value="LysM"/>
</dbReference>
<dbReference type="PANTHER" id="PTHR34700">
    <property type="entry name" value="POTASSIUM BINDING PROTEIN KBP"/>
    <property type="match status" value="1"/>
</dbReference>
<keyword evidence="2" id="KW-0378">Hydrolase</keyword>
<comment type="similarity">
    <text evidence="1">Belongs to the transglycosylase family. Rpf subfamily.</text>
</comment>
<feature type="chain" id="PRO_5046184774" evidence="4">
    <location>
        <begin position="38"/>
        <end position="254"/>
    </location>
</feature>
<gene>
    <name evidence="6" type="primary">rpfA</name>
    <name evidence="6" type="ORF">GCM10022377_20470</name>
</gene>
<dbReference type="InterPro" id="IPR052196">
    <property type="entry name" value="Bact_Kbp"/>
</dbReference>
<dbReference type="InterPro" id="IPR010618">
    <property type="entry name" value="RPF"/>
</dbReference>
<name>A0ABP7DJM1_9MICC</name>
<evidence type="ECO:0000256" key="1">
    <source>
        <dbReference type="ARBA" id="ARBA00010830"/>
    </source>
</evidence>
<keyword evidence="7" id="KW-1185">Reference proteome</keyword>
<feature type="compositionally biased region" description="Basic and acidic residues" evidence="3">
    <location>
        <begin position="193"/>
        <end position="207"/>
    </location>
</feature>
<reference evidence="7" key="1">
    <citation type="journal article" date="2019" name="Int. J. Syst. Evol. Microbiol.">
        <title>The Global Catalogue of Microorganisms (GCM) 10K type strain sequencing project: providing services to taxonomists for standard genome sequencing and annotation.</title>
        <authorList>
            <consortium name="The Broad Institute Genomics Platform"/>
            <consortium name="The Broad Institute Genome Sequencing Center for Infectious Disease"/>
            <person name="Wu L."/>
            <person name="Ma J."/>
        </authorList>
    </citation>
    <scope>NUCLEOTIDE SEQUENCE [LARGE SCALE GENOMIC DNA]</scope>
    <source>
        <strain evidence="7">JCM 16961</strain>
    </source>
</reference>
<dbReference type="PROSITE" id="PS51782">
    <property type="entry name" value="LYSM"/>
    <property type="match status" value="1"/>
</dbReference>
<sequence length="254" mass="25696">MIQKNKNTKNFSRAGLAGGAAVLALAAAGVAAVPANAASTSTWDSLAACESGGDWSINTGNGYYGGLQFSMSTWQAFGGTGNPADASKSQQIAVAEKVLASQGWGAWPACSAELGLSGTEASTSSDIQVEAQAESEPTQQESSQAAEAEAEAQAQAEAEAAEEQAAAEAQSSAKHRAEGPASTEKAAGGAGKHVAEVKAEDSGEDHEVAAGETLATIAEEHGITDWRAIFALNTDVVADPDVIYVGETLDLPVK</sequence>
<comment type="caution">
    <text evidence="6">The sequence shown here is derived from an EMBL/GenBank/DDBJ whole genome shotgun (WGS) entry which is preliminary data.</text>
</comment>
<dbReference type="RefSeq" id="WP_344883936.1">
    <property type="nucleotide sequence ID" value="NZ_BAABCJ010000005.1"/>
</dbReference>
<evidence type="ECO:0000313" key="7">
    <source>
        <dbReference type="Proteomes" id="UP001501536"/>
    </source>
</evidence>
<dbReference type="Gene3D" id="1.10.530.10">
    <property type="match status" value="1"/>
</dbReference>
<feature type="compositionally biased region" description="Low complexity" evidence="3">
    <location>
        <begin position="130"/>
        <end position="172"/>
    </location>
</feature>
<feature type="signal peptide" evidence="4">
    <location>
        <begin position="1"/>
        <end position="37"/>
    </location>
</feature>
<evidence type="ECO:0000256" key="4">
    <source>
        <dbReference type="SAM" id="SignalP"/>
    </source>
</evidence>
<evidence type="ECO:0000256" key="3">
    <source>
        <dbReference type="SAM" id="MobiDB-lite"/>
    </source>
</evidence>
<feature type="region of interest" description="Disordered" evidence="3">
    <location>
        <begin position="117"/>
        <end position="207"/>
    </location>
</feature>
<dbReference type="Pfam" id="PF06737">
    <property type="entry name" value="Transglycosylas"/>
    <property type="match status" value="1"/>
</dbReference>
<dbReference type="InterPro" id="IPR036779">
    <property type="entry name" value="LysM_dom_sf"/>
</dbReference>
<evidence type="ECO:0000256" key="2">
    <source>
        <dbReference type="ARBA" id="ARBA00022801"/>
    </source>
</evidence>
<dbReference type="SUPFAM" id="SSF53955">
    <property type="entry name" value="Lysozyme-like"/>
    <property type="match status" value="1"/>
</dbReference>